<protein>
    <recommendedName>
        <fullName evidence="3">V-SNARE coiled-coil homology domain-containing protein</fullName>
    </recommendedName>
</protein>
<feature type="domain" description="V-SNARE coiled-coil homology" evidence="3">
    <location>
        <begin position="115"/>
        <end position="175"/>
    </location>
</feature>
<reference evidence="4" key="1">
    <citation type="submission" date="2021-06" db="EMBL/GenBank/DDBJ databases">
        <authorList>
            <person name="Hodson N. C."/>
            <person name="Mongue J. A."/>
            <person name="Jaron S. K."/>
        </authorList>
    </citation>
    <scope>NUCLEOTIDE SEQUENCE</scope>
</reference>
<keyword evidence="2" id="KW-1133">Transmembrane helix</keyword>
<feature type="transmembrane region" description="Helical" evidence="2">
    <location>
        <begin position="181"/>
        <end position="200"/>
    </location>
</feature>
<name>A0A8J2NPU6_9HEXA</name>
<dbReference type="GO" id="GO:0090161">
    <property type="term" value="P:Golgi ribbon formation"/>
    <property type="evidence" value="ECO:0007669"/>
    <property type="project" value="InterPro"/>
</dbReference>
<evidence type="ECO:0000259" key="3">
    <source>
        <dbReference type="PROSITE" id="PS50892"/>
    </source>
</evidence>
<dbReference type="PROSITE" id="PS50892">
    <property type="entry name" value="V_SNARE"/>
    <property type="match status" value="1"/>
</dbReference>
<dbReference type="InterPro" id="IPR042887">
    <property type="entry name" value="VAMP4"/>
</dbReference>
<dbReference type="PANTHER" id="PTHR46897">
    <property type="entry name" value="VESICLE-ASSOCIATED MEMBRANE PROTEIN 4"/>
    <property type="match status" value="1"/>
</dbReference>
<gene>
    <name evidence="4" type="ORF">AFUS01_LOCUS10543</name>
</gene>
<dbReference type="OrthoDB" id="190375at2759"/>
<keyword evidence="1" id="KW-0175">Coiled coil</keyword>
<sequence length="203" mass="23508">MTSKFRRTLSMEDLVNASDEEMDNLLSLDKNKNGEVTHHHGPQHDHLTNVSSDTAIVDLGEHYHEVDHFLNSESSSAPVLHLSDGDGIETKSLPRSKSVRFQEPEDNYRSLDDDKYQRVRNQVEEVKGVMKDNVSRLLDREAQLDSLSERSEQMSYSSDIYRQSSEMLRRKMWWRQVRTRLFLSAIGVICVFLILIPVITKFV</sequence>
<dbReference type="Pfam" id="PF00957">
    <property type="entry name" value="Synaptobrevin"/>
    <property type="match status" value="1"/>
</dbReference>
<dbReference type="Proteomes" id="UP000708208">
    <property type="component" value="Unassembled WGS sequence"/>
</dbReference>
<keyword evidence="2" id="KW-0472">Membrane</keyword>
<organism evidence="4 5">
    <name type="scientific">Allacma fusca</name>
    <dbReference type="NCBI Taxonomy" id="39272"/>
    <lineage>
        <taxon>Eukaryota</taxon>
        <taxon>Metazoa</taxon>
        <taxon>Ecdysozoa</taxon>
        <taxon>Arthropoda</taxon>
        <taxon>Hexapoda</taxon>
        <taxon>Collembola</taxon>
        <taxon>Symphypleona</taxon>
        <taxon>Sminthuridae</taxon>
        <taxon>Allacma</taxon>
    </lineage>
</organism>
<proteinExistence type="predicted"/>
<dbReference type="AlphaFoldDB" id="A0A8J2NPU6"/>
<evidence type="ECO:0000313" key="5">
    <source>
        <dbReference type="Proteomes" id="UP000708208"/>
    </source>
</evidence>
<evidence type="ECO:0000313" key="4">
    <source>
        <dbReference type="EMBL" id="CAG7721321.1"/>
    </source>
</evidence>
<dbReference type="EMBL" id="CAJVCH010078494">
    <property type="protein sequence ID" value="CAG7721321.1"/>
    <property type="molecule type" value="Genomic_DNA"/>
</dbReference>
<accession>A0A8J2NPU6</accession>
<keyword evidence="2" id="KW-0812">Transmembrane</keyword>
<evidence type="ECO:0000256" key="1">
    <source>
        <dbReference type="PROSITE-ProRule" id="PRU00290"/>
    </source>
</evidence>
<keyword evidence="5" id="KW-1185">Reference proteome</keyword>
<dbReference type="InterPro" id="IPR042855">
    <property type="entry name" value="V_SNARE_CC"/>
</dbReference>
<dbReference type="PANTHER" id="PTHR46897:SF1">
    <property type="entry name" value="VESICLE-ASSOCIATED MEMBRANE PROTEIN 4"/>
    <property type="match status" value="1"/>
</dbReference>
<comment type="caution">
    <text evidence="4">The sequence shown here is derived from an EMBL/GenBank/DDBJ whole genome shotgun (WGS) entry which is preliminary data.</text>
</comment>
<evidence type="ECO:0000256" key="2">
    <source>
        <dbReference type="SAM" id="Phobius"/>
    </source>
</evidence>